<dbReference type="PANTHER" id="PTHR37419">
    <property type="entry name" value="SERINE/THREONINE-PROTEIN KINASE TOXIN HIPA"/>
    <property type="match status" value="1"/>
</dbReference>
<dbReference type="InterPro" id="IPR012893">
    <property type="entry name" value="HipA-like_C"/>
</dbReference>
<evidence type="ECO:0000256" key="1">
    <source>
        <dbReference type="ARBA" id="ARBA00010164"/>
    </source>
</evidence>
<organism evidence="5 6">
    <name type="scientific">Rhodanobacter geophilus</name>
    <dbReference type="NCBI Taxonomy" id="3162488"/>
    <lineage>
        <taxon>Bacteria</taxon>
        <taxon>Pseudomonadati</taxon>
        <taxon>Pseudomonadota</taxon>
        <taxon>Gammaproteobacteria</taxon>
        <taxon>Lysobacterales</taxon>
        <taxon>Rhodanobacteraceae</taxon>
        <taxon>Rhodanobacter</taxon>
    </lineage>
</organism>
<name>A0ABV3QRB5_9GAMM</name>
<dbReference type="NCBIfam" id="NF007297">
    <property type="entry name" value="PRK09775.1"/>
    <property type="match status" value="1"/>
</dbReference>
<gene>
    <name evidence="5" type="primary">yjjJ</name>
    <name evidence="5" type="ORF">ABQJ56_12970</name>
</gene>
<comment type="similarity">
    <text evidence="1">Belongs to the HipA Ser/Thr kinase family.</text>
</comment>
<evidence type="ECO:0000256" key="3">
    <source>
        <dbReference type="ARBA" id="ARBA00022777"/>
    </source>
</evidence>
<protein>
    <submittedName>
        <fullName evidence="5">Type II toxin-antitoxin system HipA family toxin YjjJ</fullName>
    </submittedName>
</protein>
<evidence type="ECO:0000259" key="4">
    <source>
        <dbReference type="Pfam" id="PF07804"/>
    </source>
</evidence>
<reference evidence="5 6" key="1">
    <citation type="submission" date="2024-06" db="EMBL/GenBank/DDBJ databases">
        <authorList>
            <person name="Woo H."/>
        </authorList>
    </citation>
    <scope>NUCLEOTIDE SEQUENCE [LARGE SCALE GENOMIC DNA]</scope>
    <source>
        <strain evidence="5 6">S2-g</strain>
    </source>
</reference>
<sequence>MASQATPIERLLDALRLRKVASARELGEALGASQPSISRALAAAGARVVRIGQARRSRYAAVREVRGLGTHWPLYRIDEHGRPHDFGQLTALHGDGCLIAAAAAPDWLRDEFADGLFPGLPWFLDDQRPQGFLGRQFGQRWARELGLPSDIPRWNTDAVLAALLLQGDDGPGDFVLGDTALEHALRADAEAIPAGARAQRYAALAQAALAGELAGSSAAGEQPKFTTCVRDADDSMRHVIVKFSEPVDGHAGARRWADLLACEHLASALLTEHGHASAHTELLWSQGRLCLETSRFDRIGAHGRCGFVTLAAWSDAHDGERDDWAGAAQRMRQTGWITDAAWEQVRLRWWFGRLIGNTDMHFGNLGFFLRDALPLVLAPSYDMLPMLYRPAANGAVVERVFEPPPPTPAALPYWRQAAAWAELYWQRVAQHPDISDAFRRLADTNHGVLGRLRQRFDTGAA</sequence>
<dbReference type="RefSeq" id="WP_367845428.1">
    <property type="nucleotide sequence ID" value="NZ_JBFOHL010000011.1"/>
</dbReference>
<keyword evidence="6" id="KW-1185">Reference proteome</keyword>
<dbReference type="Pfam" id="PF07804">
    <property type="entry name" value="HipA_C"/>
    <property type="match status" value="1"/>
</dbReference>
<dbReference type="PANTHER" id="PTHR37419:SF8">
    <property type="entry name" value="TOXIN YJJJ"/>
    <property type="match status" value="1"/>
</dbReference>
<evidence type="ECO:0000256" key="2">
    <source>
        <dbReference type="ARBA" id="ARBA00022679"/>
    </source>
</evidence>
<accession>A0ABV3QRB5</accession>
<feature type="domain" description="HipA-like C-terminal" evidence="4">
    <location>
        <begin position="216"/>
        <end position="388"/>
    </location>
</feature>
<dbReference type="EMBL" id="JBFOHL010000011">
    <property type="protein sequence ID" value="MEW9625135.1"/>
    <property type="molecule type" value="Genomic_DNA"/>
</dbReference>
<keyword evidence="3" id="KW-0418">Kinase</keyword>
<dbReference type="InterPro" id="IPR052028">
    <property type="entry name" value="HipA_Ser/Thr_kinase"/>
</dbReference>
<evidence type="ECO:0000313" key="5">
    <source>
        <dbReference type="EMBL" id="MEW9625135.1"/>
    </source>
</evidence>
<evidence type="ECO:0000313" key="6">
    <source>
        <dbReference type="Proteomes" id="UP001556170"/>
    </source>
</evidence>
<comment type="caution">
    <text evidence="5">The sequence shown here is derived from an EMBL/GenBank/DDBJ whole genome shotgun (WGS) entry which is preliminary data.</text>
</comment>
<dbReference type="Proteomes" id="UP001556170">
    <property type="component" value="Unassembled WGS sequence"/>
</dbReference>
<keyword evidence="2" id="KW-0808">Transferase</keyword>
<proteinExistence type="inferred from homology"/>